<organism evidence="10 11">
    <name type="scientific">Rubroshorea leprosula</name>
    <dbReference type="NCBI Taxonomy" id="152421"/>
    <lineage>
        <taxon>Eukaryota</taxon>
        <taxon>Viridiplantae</taxon>
        <taxon>Streptophyta</taxon>
        <taxon>Embryophyta</taxon>
        <taxon>Tracheophyta</taxon>
        <taxon>Spermatophyta</taxon>
        <taxon>Magnoliopsida</taxon>
        <taxon>eudicotyledons</taxon>
        <taxon>Gunneridae</taxon>
        <taxon>Pentapetalae</taxon>
        <taxon>rosids</taxon>
        <taxon>malvids</taxon>
        <taxon>Malvales</taxon>
        <taxon>Dipterocarpaceae</taxon>
        <taxon>Rubroshorea</taxon>
    </lineage>
</organism>
<evidence type="ECO:0000256" key="6">
    <source>
        <dbReference type="ARBA" id="ARBA00023002"/>
    </source>
</evidence>
<dbReference type="PANTHER" id="PTHR15944:SF0">
    <property type="entry name" value="PRENYLCYSTEINE LYASE DOMAIN-CONTAINING PROTEIN"/>
    <property type="match status" value="1"/>
</dbReference>
<accession>A0AAV5IX08</accession>
<evidence type="ECO:0000256" key="1">
    <source>
        <dbReference type="ARBA" id="ARBA00001974"/>
    </source>
</evidence>
<keyword evidence="6" id="KW-0560">Oxidoreductase</keyword>
<comment type="cofactor">
    <cofactor evidence="1">
        <name>FAD</name>
        <dbReference type="ChEBI" id="CHEBI:57692"/>
    </cofactor>
</comment>
<keyword evidence="5" id="KW-0274">FAD</keyword>
<dbReference type="GO" id="GO:0030328">
    <property type="term" value="P:prenylcysteine catabolic process"/>
    <property type="evidence" value="ECO:0007669"/>
    <property type="project" value="InterPro"/>
</dbReference>
<protein>
    <recommendedName>
        <fullName evidence="9">Prenylcysteine lyase domain-containing protein</fullName>
    </recommendedName>
</protein>
<feature type="signal peptide" evidence="8">
    <location>
        <begin position="1"/>
        <end position="25"/>
    </location>
</feature>
<dbReference type="Gene3D" id="1.10.3110.10">
    <property type="entry name" value="protoporphyrinogen ix oxidase, domain 3"/>
    <property type="match status" value="1"/>
</dbReference>
<dbReference type="GO" id="GO:0030327">
    <property type="term" value="P:prenylated protein catabolic process"/>
    <property type="evidence" value="ECO:0007669"/>
    <property type="project" value="TreeGrafter"/>
</dbReference>
<reference evidence="10 11" key="1">
    <citation type="journal article" date="2021" name="Commun. Biol.">
        <title>The genome of Shorea leprosula (Dipterocarpaceae) highlights the ecological relevance of drought in aseasonal tropical rainforests.</title>
        <authorList>
            <person name="Ng K.K.S."/>
            <person name="Kobayashi M.J."/>
            <person name="Fawcett J.A."/>
            <person name="Hatakeyama M."/>
            <person name="Paape T."/>
            <person name="Ng C.H."/>
            <person name="Ang C.C."/>
            <person name="Tnah L.H."/>
            <person name="Lee C.T."/>
            <person name="Nishiyama T."/>
            <person name="Sese J."/>
            <person name="O'Brien M.J."/>
            <person name="Copetti D."/>
            <person name="Mohd Noor M.I."/>
            <person name="Ong R.C."/>
            <person name="Putra M."/>
            <person name="Sireger I.Z."/>
            <person name="Indrioko S."/>
            <person name="Kosugi Y."/>
            <person name="Izuno A."/>
            <person name="Isagi Y."/>
            <person name="Lee S.L."/>
            <person name="Shimizu K.K."/>
        </authorList>
    </citation>
    <scope>NUCLEOTIDE SEQUENCE [LARGE SCALE GENOMIC DNA]</scope>
    <source>
        <strain evidence="10">214</strain>
    </source>
</reference>
<proteinExistence type="inferred from homology"/>
<dbReference type="AlphaFoldDB" id="A0AAV5IX08"/>
<keyword evidence="4 8" id="KW-0732">Signal</keyword>
<keyword evidence="3" id="KW-0285">Flavoprotein</keyword>
<dbReference type="SUPFAM" id="SSF51905">
    <property type="entry name" value="FAD/NAD(P)-binding domain"/>
    <property type="match status" value="1"/>
</dbReference>
<dbReference type="GO" id="GO:0001735">
    <property type="term" value="F:prenylcysteine oxidase activity"/>
    <property type="evidence" value="ECO:0007669"/>
    <property type="project" value="InterPro"/>
</dbReference>
<dbReference type="InterPro" id="IPR036188">
    <property type="entry name" value="FAD/NAD-bd_sf"/>
</dbReference>
<dbReference type="InterPro" id="IPR017046">
    <property type="entry name" value="Prenylcysteine_Oxase1"/>
</dbReference>
<feature type="domain" description="Prenylcysteine lyase" evidence="9">
    <location>
        <begin position="148"/>
        <end position="234"/>
    </location>
</feature>
<keyword evidence="7" id="KW-0325">Glycoprotein</keyword>
<evidence type="ECO:0000256" key="8">
    <source>
        <dbReference type="SAM" id="SignalP"/>
    </source>
</evidence>
<dbReference type="Proteomes" id="UP001054252">
    <property type="component" value="Unassembled WGS sequence"/>
</dbReference>
<evidence type="ECO:0000256" key="7">
    <source>
        <dbReference type="ARBA" id="ARBA00023180"/>
    </source>
</evidence>
<evidence type="ECO:0000256" key="4">
    <source>
        <dbReference type="ARBA" id="ARBA00022729"/>
    </source>
</evidence>
<feature type="chain" id="PRO_5043831569" description="Prenylcysteine lyase domain-containing protein" evidence="8">
    <location>
        <begin position="26"/>
        <end position="268"/>
    </location>
</feature>
<gene>
    <name evidence="10" type="ORF">SLEP1_g17139</name>
</gene>
<dbReference type="Gene3D" id="3.90.660.20">
    <property type="entry name" value="Protoporphyrinogen oxidase, mitochondrial, domain 2"/>
    <property type="match status" value="1"/>
</dbReference>
<dbReference type="PANTHER" id="PTHR15944">
    <property type="entry name" value="FARNESYLCYSTEINE LYASE"/>
    <property type="match status" value="1"/>
</dbReference>
<comment type="similarity">
    <text evidence="2">Belongs to the prenylcysteine oxidase family.</text>
</comment>
<comment type="caution">
    <text evidence="10">The sequence shown here is derived from an EMBL/GenBank/DDBJ whole genome shotgun (WGS) entry which is preliminary data.</text>
</comment>
<evidence type="ECO:0000313" key="11">
    <source>
        <dbReference type="Proteomes" id="UP001054252"/>
    </source>
</evidence>
<evidence type="ECO:0000259" key="9">
    <source>
        <dbReference type="Pfam" id="PF07156"/>
    </source>
</evidence>
<evidence type="ECO:0000256" key="3">
    <source>
        <dbReference type="ARBA" id="ARBA00022630"/>
    </source>
</evidence>
<dbReference type="Gene3D" id="3.50.50.60">
    <property type="entry name" value="FAD/NAD(P)-binding domain"/>
    <property type="match status" value="1"/>
</dbReference>
<name>A0AAV5IX08_9ROSI</name>
<dbReference type="Pfam" id="PF13450">
    <property type="entry name" value="NAD_binding_8"/>
    <property type="match status" value="1"/>
</dbReference>
<evidence type="ECO:0000313" key="10">
    <source>
        <dbReference type="EMBL" id="GKV05095.1"/>
    </source>
</evidence>
<dbReference type="Pfam" id="PF07156">
    <property type="entry name" value="Prenylcys_lyase"/>
    <property type="match status" value="1"/>
</dbReference>
<dbReference type="InterPro" id="IPR010795">
    <property type="entry name" value="Prenylcys_lyase"/>
</dbReference>
<sequence length="268" mass="30233">MSTKHNIITFLLLLLLISSPRTLFCVSTTNSPPTVCIVGSGIAGSSVAHFLRRYSTPALSDEIQIRIFERSGVVGGRMATVSVAGDTFEAGASILHSKNYHAVNFTQLVGLKMKRPPKSEDSMSIGIWDGNRFVFRTLQVNSKSPLVQKIVSFANSIYLFIRYGSSLLKMERFVESAVDRFLKYYEDFDTRPVFETVEEMLKWAGLFNLTTRTLQDELIDAKLSVSLIDELVTVRYPTRIFLDCTLSFTFSLMRMCLVLQQCSFLEKT</sequence>
<evidence type="ECO:0000256" key="5">
    <source>
        <dbReference type="ARBA" id="ARBA00022827"/>
    </source>
</evidence>
<keyword evidence="11" id="KW-1185">Reference proteome</keyword>
<dbReference type="EMBL" id="BPVZ01000022">
    <property type="protein sequence ID" value="GKV05095.1"/>
    <property type="molecule type" value="Genomic_DNA"/>
</dbReference>
<evidence type="ECO:0000256" key="2">
    <source>
        <dbReference type="ARBA" id="ARBA00009967"/>
    </source>
</evidence>